<dbReference type="InterPro" id="IPR013785">
    <property type="entry name" value="Aldolase_TIM"/>
</dbReference>
<dbReference type="GO" id="GO:0051539">
    <property type="term" value="F:4 iron, 4 sulfur cluster binding"/>
    <property type="evidence" value="ECO:0007669"/>
    <property type="project" value="UniProtKB-UniRule"/>
</dbReference>
<evidence type="ECO:0000256" key="10">
    <source>
        <dbReference type="ARBA" id="ARBA00023002"/>
    </source>
</evidence>
<evidence type="ECO:0000256" key="2">
    <source>
        <dbReference type="ARBA" id="ARBA00004496"/>
    </source>
</evidence>
<organism evidence="16 17">
    <name type="scientific">Clostridium bovifaecis</name>
    <dbReference type="NCBI Taxonomy" id="2184719"/>
    <lineage>
        <taxon>Bacteria</taxon>
        <taxon>Bacillati</taxon>
        <taxon>Bacillota</taxon>
        <taxon>Clostridia</taxon>
        <taxon>Eubacteriales</taxon>
        <taxon>Clostridiaceae</taxon>
        <taxon>Clostridium</taxon>
    </lineage>
</organism>
<dbReference type="PROSITE" id="PS01087">
    <property type="entry name" value="RADICAL_ACTIVATING"/>
    <property type="match status" value="1"/>
</dbReference>
<dbReference type="PANTHER" id="PTHR30352:SF5">
    <property type="entry name" value="PYRUVATE FORMATE-LYASE 1-ACTIVATING ENZYME"/>
    <property type="match status" value="1"/>
</dbReference>
<dbReference type="Gene3D" id="3.20.20.70">
    <property type="entry name" value="Aldolase class I"/>
    <property type="match status" value="1"/>
</dbReference>
<comment type="function">
    <text evidence="1 14">Activation of pyruvate formate-lyase under anaerobic conditions by generation of an organic free radical, using S-adenosylmethionine and reduced flavodoxin as cosubstrates to produce 5'-deoxy-adenosine.</text>
</comment>
<dbReference type="InterPro" id="IPR001989">
    <property type="entry name" value="Radical_activat_CS"/>
</dbReference>
<evidence type="ECO:0000256" key="5">
    <source>
        <dbReference type="ARBA" id="ARBA00021356"/>
    </source>
</evidence>
<feature type="domain" description="Radical SAM core" evidence="15">
    <location>
        <begin position="15"/>
        <end position="236"/>
    </location>
</feature>
<evidence type="ECO:0000256" key="1">
    <source>
        <dbReference type="ARBA" id="ARBA00003141"/>
    </source>
</evidence>
<evidence type="ECO:0000256" key="11">
    <source>
        <dbReference type="ARBA" id="ARBA00023004"/>
    </source>
</evidence>
<dbReference type="GO" id="GO:0016829">
    <property type="term" value="F:lyase activity"/>
    <property type="evidence" value="ECO:0007669"/>
    <property type="project" value="UniProtKB-KW"/>
</dbReference>
<evidence type="ECO:0000259" key="15">
    <source>
        <dbReference type="PROSITE" id="PS51918"/>
    </source>
</evidence>
<keyword evidence="11 14" id="KW-0408">Iron</keyword>
<dbReference type="AlphaFoldDB" id="A0A6I6EKP1"/>
<keyword evidence="6 14" id="KW-0004">4Fe-4S</keyword>
<evidence type="ECO:0000256" key="4">
    <source>
        <dbReference type="ARBA" id="ARBA00012303"/>
    </source>
</evidence>
<dbReference type="Proteomes" id="UP000422764">
    <property type="component" value="Chromosome"/>
</dbReference>
<keyword evidence="7 14" id="KW-0963">Cytoplasm</keyword>
<name>A0A6I6EKP1_9CLOT</name>
<proteinExistence type="inferred from homology"/>
<dbReference type="SFLD" id="SFLDG01066">
    <property type="entry name" value="organic_radical-activating_enz"/>
    <property type="match status" value="1"/>
</dbReference>
<keyword evidence="17" id="KW-1185">Reference proteome</keyword>
<dbReference type="InterPro" id="IPR012838">
    <property type="entry name" value="PFL1_activating"/>
</dbReference>
<dbReference type="EMBL" id="CP046522">
    <property type="protein sequence ID" value="QGU94312.1"/>
    <property type="molecule type" value="Genomic_DNA"/>
</dbReference>
<dbReference type="NCBIfam" id="TIGR02493">
    <property type="entry name" value="PFLA"/>
    <property type="match status" value="1"/>
</dbReference>
<evidence type="ECO:0000256" key="8">
    <source>
        <dbReference type="ARBA" id="ARBA00022691"/>
    </source>
</evidence>
<evidence type="ECO:0000256" key="6">
    <source>
        <dbReference type="ARBA" id="ARBA00022485"/>
    </source>
</evidence>
<dbReference type="SFLD" id="SFLDS00029">
    <property type="entry name" value="Radical_SAM"/>
    <property type="match status" value="1"/>
</dbReference>
<dbReference type="InterPro" id="IPR040074">
    <property type="entry name" value="BssD/PflA/YjjW"/>
</dbReference>
<dbReference type="EC" id="1.97.1.4" evidence="4 14"/>
<evidence type="ECO:0000313" key="17">
    <source>
        <dbReference type="Proteomes" id="UP000422764"/>
    </source>
</evidence>
<keyword evidence="16" id="KW-0670">Pyruvate</keyword>
<protein>
    <recommendedName>
        <fullName evidence="5 14">Pyruvate formate-lyase-activating enzyme</fullName>
        <ecNumber evidence="4 14">1.97.1.4</ecNumber>
    </recommendedName>
</protein>
<reference evidence="16 17" key="1">
    <citation type="submission" date="2019-12" db="EMBL/GenBank/DDBJ databases">
        <title>Genome sequenceing of Clostridium bovifaecis.</title>
        <authorList>
            <person name="Yao Y."/>
        </authorList>
    </citation>
    <scope>NUCLEOTIDE SEQUENCE [LARGE SCALE GENOMIC DNA]</scope>
    <source>
        <strain evidence="16 17">BXX</strain>
    </source>
</reference>
<comment type="similarity">
    <text evidence="3 14">Belongs to the organic radical-activating enzymes family.</text>
</comment>
<dbReference type="PANTHER" id="PTHR30352">
    <property type="entry name" value="PYRUVATE FORMATE-LYASE-ACTIVATING ENZYME"/>
    <property type="match status" value="1"/>
</dbReference>
<comment type="subcellular location">
    <subcellularLocation>
        <location evidence="2 14">Cytoplasm</location>
    </subcellularLocation>
</comment>
<dbReference type="InterPro" id="IPR034457">
    <property type="entry name" value="Organic_radical-activating"/>
</dbReference>
<dbReference type="SFLD" id="SFLDF00278">
    <property type="entry name" value="pyruvate_formate-lyase_activas"/>
    <property type="match status" value="1"/>
</dbReference>
<dbReference type="SFLD" id="SFLDG01118">
    <property type="entry name" value="activating_enzymes__group_2"/>
    <property type="match status" value="1"/>
</dbReference>
<dbReference type="SUPFAM" id="SSF102114">
    <property type="entry name" value="Radical SAM enzymes"/>
    <property type="match status" value="1"/>
</dbReference>
<keyword evidence="10 14" id="KW-0560">Oxidoreductase</keyword>
<dbReference type="GO" id="GO:0005737">
    <property type="term" value="C:cytoplasm"/>
    <property type="evidence" value="ECO:0007669"/>
    <property type="project" value="UniProtKB-SubCell"/>
</dbReference>
<keyword evidence="8 14" id="KW-0949">S-adenosyl-L-methionine</keyword>
<evidence type="ECO:0000256" key="14">
    <source>
        <dbReference type="RuleBase" id="RU362053"/>
    </source>
</evidence>
<keyword evidence="12 14" id="KW-0411">Iron-sulfur</keyword>
<dbReference type="PROSITE" id="PS51918">
    <property type="entry name" value="RADICAL_SAM"/>
    <property type="match status" value="1"/>
</dbReference>
<sequence length="239" mass="26993">MIKGRIHSIESMGLVDGPGIRTVVFFQGCPLRCAYCHNPDTWTMQDGIEITPRELLNKLLRFRPYFEKSGGGVTFSGGEVLLQPDFLIEILKLCKENGIHTTLDTSGFGLGKYDEILKYTDLVLLDIKHVDDTGYRNLTGQSKKGLDEFLNALAKAGTKLWIRHVIVPKITDSEEHIAQLAHIIKQIDNVEKIELLPYHTLGVSKYEKLGINYPLKNTPSMDKEKIKELENLLTQLLLC</sequence>
<dbReference type="GO" id="GO:0046872">
    <property type="term" value="F:metal ion binding"/>
    <property type="evidence" value="ECO:0007669"/>
    <property type="project" value="UniProtKB-UniRule"/>
</dbReference>
<keyword evidence="9 14" id="KW-0479">Metal-binding</keyword>
<evidence type="ECO:0000256" key="9">
    <source>
        <dbReference type="ARBA" id="ARBA00022723"/>
    </source>
</evidence>
<comment type="catalytic activity">
    <reaction evidence="13 14">
        <text>glycyl-[formate C-acetyltransferase] + reduced [flavodoxin] + S-adenosyl-L-methionine = glycin-2-yl radical-[formate C-acetyltransferase] + semiquinone [flavodoxin] + 5'-deoxyadenosine + L-methionine + H(+)</text>
        <dbReference type="Rhea" id="RHEA:19225"/>
        <dbReference type="Rhea" id="RHEA-COMP:10622"/>
        <dbReference type="Rhea" id="RHEA-COMP:12190"/>
        <dbReference type="Rhea" id="RHEA-COMP:12191"/>
        <dbReference type="Rhea" id="RHEA-COMP:14480"/>
        <dbReference type="ChEBI" id="CHEBI:15378"/>
        <dbReference type="ChEBI" id="CHEBI:17319"/>
        <dbReference type="ChEBI" id="CHEBI:29947"/>
        <dbReference type="ChEBI" id="CHEBI:32722"/>
        <dbReference type="ChEBI" id="CHEBI:57618"/>
        <dbReference type="ChEBI" id="CHEBI:57844"/>
        <dbReference type="ChEBI" id="CHEBI:59789"/>
        <dbReference type="ChEBI" id="CHEBI:140311"/>
        <dbReference type="EC" id="1.97.1.4"/>
    </reaction>
</comment>
<dbReference type="CDD" id="cd01335">
    <property type="entry name" value="Radical_SAM"/>
    <property type="match status" value="1"/>
</dbReference>
<dbReference type="InterPro" id="IPR034465">
    <property type="entry name" value="Pyruvate_for-lyase_activase"/>
</dbReference>
<accession>A0A6I6EKP1</accession>
<dbReference type="InterPro" id="IPR058240">
    <property type="entry name" value="rSAM_sf"/>
</dbReference>
<evidence type="ECO:0000256" key="7">
    <source>
        <dbReference type="ARBA" id="ARBA00022490"/>
    </source>
</evidence>
<keyword evidence="16" id="KW-0456">Lyase</keyword>
<gene>
    <name evidence="16" type="primary">pflA</name>
    <name evidence="16" type="ORF">GOM49_03570</name>
</gene>
<evidence type="ECO:0000256" key="3">
    <source>
        <dbReference type="ARBA" id="ARBA00009777"/>
    </source>
</evidence>
<dbReference type="Pfam" id="PF04055">
    <property type="entry name" value="Radical_SAM"/>
    <property type="match status" value="1"/>
</dbReference>
<evidence type="ECO:0000256" key="13">
    <source>
        <dbReference type="ARBA" id="ARBA00047533"/>
    </source>
</evidence>
<dbReference type="GO" id="GO:0043365">
    <property type="term" value="F:[formate-C-acetyltransferase]-activating enzyme activity"/>
    <property type="evidence" value="ECO:0007669"/>
    <property type="project" value="UniProtKB-UniRule"/>
</dbReference>
<dbReference type="InterPro" id="IPR007197">
    <property type="entry name" value="rSAM"/>
</dbReference>
<comment type="cofactor">
    <cofactor evidence="14">
        <name>[4Fe-4S] cluster</name>
        <dbReference type="ChEBI" id="CHEBI:49883"/>
    </cofactor>
    <text evidence="14">Binds 1 [4Fe-4S] cluster. The cluster is coordinated with 3 cysteines and an exchangeable S-adenosyl-L-methionine.</text>
</comment>
<evidence type="ECO:0000256" key="12">
    <source>
        <dbReference type="ARBA" id="ARBA00023014"/>
    </source>
</evidence>
<evidence type="ECO:0000313" key="16">
    <source>
        <dbReference type="EMBL" id="QGU94312.1"/>
    </source>
</evidence>